<dbReference type="CDD" id="cd07814">
    <property type="entry name" value="SRPBCC_CalC_Aha1-like"/>
    <property type="match status" value="1"/>
</dbReference>
<proteinExistence type="predicted"/>
<gene>
    <name evidence="1" type="ORF">J2W55_001965</name>
</gene>
<dbReference type="Proteomes" id="UP001247620">
    <property type="component" value="Unassembled WGS sequence"/>
</dbReference>
<evidence type="ECO:0000313" key="2">
    <source>
        <dbReference type="Proteomes" id="UP001247620"/>
    </source>
</evidence>
<dbReference type="EMBL" id="JAVDUU010000002">
    <property type="protein sequence ID" value="MDR6942123.1"/>
    <property type="molecule type" value="Genomic_DNA"/>
</dbReference>
<evidence type="ECO:0000313" key="1">
    <source>
        <dbReference type="EMBL" id="MDR6942123.1"/>
    </source>
</evidence>
<accession>A0ABU1T9N8</accession>
<keyword evidence="2" id="KW-1185">Reference proteome</keyword>
<comment type="caution">
    <text evidence="1">The sequence shown here is derived from an EMBL/GenBank/DDBJ whole genome shotgun (WGS) entry which is preliminary data.</text>
</comment>
<reference evidence="1 2" key="1">
    <citation type="submission" date="2023-07" db="EMBL/GenBank/DDBJ databases">
        <title>Sorghum-associated microbial communities from plants grown in Nebraska, USA.</title>
        <authorList>
            <person name="Schachtman D."/>
        </authorList>
    </citation>
    <scope>NUCLEOTIDE SEQUENCE [LARGE SCALE GENOMIC DNA]</scope>
    <source>
        <strain evidence="1 2">3262</strain>
    </source>
</reference>
<dbReference type="Gene3D" id="3.30.530.20">
    <property type="match status" value="1"/>
</dbReference>
<name>A0ABU1T9N8_9SPHI</name>
<organism evidence="1 2">
    <name type="scientific">Mucilaginibacter pocheonensis</name>
    <dbReference type="NCBI Taxonomy" id="398050"/>
    <lineage>
        <taxon>Bacteria</taxon>
        <taxon>Pseudomonadati</taxon>
        <taxon>Bacteroidota</taxon>
        <taxon>Sphingobacteriia</taxon>
        <taxon>Sphingobacteriales</taxon>
        <taxon>Sphingobacteriaceae</taxon>
        <taxon>Mucilaginibacter</taxon>
    </lineage>
</organism>
<dbReference type="RefSeq" id="WP_310094871.1">
    <property type="nucleotide sequence ID" value="NZ_JAVDUU010000002.1"/>
</dbReference>
<protein>
    <recommendedName>
        <fullName evidence="3">Activator of Hsp90 ATPase homolog 1-like protein</fullName>
    </recommendedName>
</protein>
<evidence type="ECO:0008006" key="3">
    <source>
        <dbReference type="Google" id="ProtNLM"/>
    </source>
</evidence>
<dbReference type="SUPFAM" id="SSF55961">
    <property type="entry name" value="Bet v1-like"/>
    <property type="match status" value="1"/>
</dbReference>
<sequence length="149" mass="17165">MTTSDFTTTILVDQTPNEVFNAVNNVRGWWSERIDGGTTELNDEFTYQRWELHKCTMKLTEVIPGKKVVWKVLDNYFSFTEDKTEWIDTDISFDIAEKDGKTELKFTHWGLVPAYECYDVCFGAWSSYIKGSLQSLITTGKGQPNPKVE</sequence>
<dbReference type="InterPro" id="IPR023393">
    <property type="entry name" value="START-like_dom_sf"/>
</dbReference>